<protein>
    <submittedName>
        <fullName evidence="1">Uncharacterized protein</fullName>
    </submittedName>
</protein>
<accession>A0A6A5VLC6</accession>
<dbReference type="EMBL" id="ML976661">
    <property type="protein sequence ID" value="KAF1978094.1"/>
    <property type="molecule type" value="Genomic_DNA"/>
</dbReference>
<proteinExistence type="predicted"/>
<sequence>MNSQLSKEYVVNMINFREKIEQALSETKDEPTQIDRIAEIRGWFRPNQNSDIYPAIQNYLNGSADLQTTVAKIAKPIDEAIKEGKTDDISLGYIWNSLLHSSKRIPFRDAEQHAKLVDLVKAIQEHPDPSGGSTYKTLSGLGMQAREAYNDIPRHDTGLFKQDFHAWANLNYFLARLTESGVFEFYLYTIWAMREALEKAPGRLPGWYDIHVPAAAVWVFALGSKLYEREEDLTPKNRNEGNPAKGGDLWTGGPVFSKERWAFWKKRFGDVAGEEGDASLVSEETRKIARDAVEAMEKAESA</sequence>
<evidence type="ECO:0000313" key="2">
    <source>
        <dbReference type="Proteomes" id="UP000800036"/>
    </source>
</evidence>
<dbReference type="AlphaFoldDB" id="A0A6A5VLC6"/>
<dbReference type="OrthoDB" id="3350591at2759"/>
<dbReference type="InterPro" id="IPR053204">
    <property type="entry name" value="Oxopyrrolidines_Biosynth-assoc"/>
</dbReference>
<dbReference type="InterPro" id="IPR022085">
    <property type="entry name" value="OpdG"/>
</dbReference>
<dbReference type="PANTHER" id="PTHR38797:SF4">
    <property type="entry name" value="NUCLEAR PORE COMPLEX PROTEIN NUP85"/>
    <property type="match status" value="1"/>
</dbReference>
<dbReference type="PANTHER" id="PTHR38797">
    <property type="entry name" value="NUCLEAR PORE COMPLEX PROTEIN NUP85-RELATED"/>
    <property type="match status" value="1"/>
</dbReference>
<dbReference type="Pfam" id="PF12311">
    <property type="entry name" value="DUF3632"/>
    <property type="match status" value="1"/>
</dbReference>
<organism evidence="1 2">
    <name type="scientific">Bimuria novae-zelandiae CBS 107.79</name>
    <dbReference type="NCBI Taxonomy" id="1447943"/>
    <lineage>
        <taxon>Eukaryota</taxon>
        <taxon>Fungi</taxon>
        <taxon>Dikarya</taxon>
        <taxon>Ascomycota</taxon>
        <taxon>Pezizomycotina</taxon>
        <taxon>Dothideomycetes</taxon>
        <taxon>Pleosporomycetidae</taxon>
        <taxon>Pleosporales</taxon>
        <taxon>Massarineae</taxon>
        <taxon>Didymosphaeriaceae</taxon>
        <taxon>Bimuria</taxon>
    </lineage>
</organism>
<keyword evidence="2" id="KW-1185">Reference proteome</keyword>
<dbReference type="Proteomes" id="UP000800036">
    <property type="component" value="Unassembled WGS sequence"/>
</dbReference>
<gene>
    <name evidence="1" type="ORF">BU23DRAFT_550203</name>
</gene>
<name>A0A6A5VLC6_9PLEO</name>
<reference evidence="1" key="1">
    <citation type="journal article" date="2020" name="Stud. Mycol.">
        <title>101 Dothideomycetes genomes: a test case for predicting lifestyles and emergence of pathogens.</title>
        <authorList>
            <person name="Haridas S."/>
            <person name="Albert R."/>
            <person name="Binder M."/>
            <person name="Bloem J."/>
            <person name="Labutti K."/>
            <person name="Salamov A."/>
            <person name="Andreopoulos B."/>
            <person name="Baker S."/>
            <person name="Barry K."/>
            <person name="Bills G."/>
            <person name="Bluhm B."/>
            <person name="Cannon C."/>
            <person name="Castanera R."/>
            <person name="Culley D."/>
            <person name="Daum C."/>
            <person name="Ezra D."/>
            <person name="Gonzalez J."/>
            <person name="Henrissat B."/>
            <person name="Kuo A."/>
            <person name="Liang C."/>
            <person name="Lipzen A."/>
            <person name="Lutzoni F."/>
            <person name="Magnuson J."/>
            <person name="Mondo S."/>
            <person name="Nolan M."/>
            <person name="Ohm R."/>
            <person name="Pangilinan J."/>
            <person name="Park H.-J."/>
            <person name="Ramirez L."/>
            <person name="Alfaro M."/>
            <person name="Sun H."/>
            <person name="Tritt A."/>
            <person name="Yoshinaga Y."/>
            <person name="Zwiers L.-H."/>
            <person name="Turgeon B."/>
            <person name="Goodwin S."/>
            <person name="Spatafora J."/>
            <person name="Crous P."/>
            <person name="Grigoriev I."/>
        </authorList>
    </citation>
    <scope>NUCLEOTIDE SEQUENCE</scope>
    <source>
        <strain evidence="1">CBS 107.79</strain>
    </source>
</reference>
<evidence type="ECO:0000313" key="1">
    <source>
        <dbReference type="EMBL" id="KAF1978094.1"/>
    </source>
</evidence>